<dbReference type="Pfam" id="PF01553">
    <property type="entry name" value="Acyltransferase"/>
    <property type="match status" value="1"/>
</dbReference>
<name>A0A9E5JTA0_9GAMM</name>
<evidence type="ECO:0000313" key="6">
    <source>
        <dbReference type="EMBL" id="NHO64909.1"/>
    </source>
</evidence>
<keyword evidence="7" id="KW-1185">Reference proteome</keyword>
<keyword evidence="4" id="KW-0812">Transmembrane</keyword>
<dbReference type="InterPro" id="IPR002123">
    <property type="entry name" value="Plipid/glycerol_acylTrfase"/>
</dbReference>
<dbReference type="PANTHER" id="PTHR10434">
    <property type="entry name" value="1-ACYL-SN-GLYCEROL-3-PHOSPHATE ACYLTRANSFERASE"/>
    <property type="match status" value="1"/>
</dbReference>
<keyword evidence="4" id="KW-1133">Transmembrane helix</keyword>
<comment type="caution">
    <text evidence="6">The sequence shown here is derived from an EMBL/GenBank/DDBJ whole genome shotgun (WGS) entry which is preliminary data.</text>
</comment>
<dbReference type="SUPFAM" id="SSF69593">
    <property type="entry name" value="Glycerol-3-phosphate (1)-acyltransferase"/>
    <property type="match status" value="1"/>
</dbReference>
<keyword evidence="3 6" id="KW-0012">Acyltransferase</keyword>
<organism evidence="6 7">
    <name type="scientific">Pseudomaricurvus hydrocarbonicus</name>
    <dbReference type="NCBI Taxonomy" id="1470433"/>
    <lineage>
        <taxon>Bacteria</taxon>
        <taxon>Pseudomonadati</taxon>
        <taxon>Pseudomonadota</taxon>
        <taxon>Gammaproteobacteria</taxon>
        <taxon>Cellvibrionales</taxon>
        <taxon>Cellvibrionaceae</taxon>
        <taxon>Pseudomaricurvus</taxon>
    </lineage>
</organism>
<dbReference type="GO" id="GO:0006654">
    <property type="term" value="P:phosphatidic acid biosynthetic process"/>
    <property type="evidence" value="ECO:0007669"/>
    <property type="project" value="TreeGrafter"/>
</dbReference>
<evidence type="ECO:0000256" key="3">
    <source>
        <dbReference type="ARBA" id="ARBA00023315"/>
    </source>
</evidence>
<accession>A0A9E5JTA0</accession>
<dbReference type="AlphaFoldDB" id="A0A9E5JTA0"/>
<evidence type="ECO:0000313" key="7">
    <source>
        <dbReference type="Proteomes" id="UP000787472"/>
    </source>
</evidence>
<proteinExistence type="predicted"/>
<dbReference type="EMBL" id="JAAONZ010000003">
    <property type="protein sequence ID" value="NHO64909.1"/>
    <property type="molecule type" value="Genomic_DNA"/>
</dbReference>
<reference evidence="6" key="1">
    <citation type="submission" date="2020-03" db="EMBL/GenBank/DDBJ databases">
        <authorList>
            <person name="Guo F."/>
        </authorList>
    </citation>
    <scope>NUCLEOTIDE SEQUENCE</scope>
    <source>
        <strain evidence="6">JCM 30134</strain>
    </source>
</reference>
<keyword evidence="2" id="KW-0808">Transferase</keyword>
<dbReference type="PANTHER" id="PTHR10434:SF66">
    <property type="entry name" value="PHOSPHOLIPID_GLYCEROL ACYLTRANSFERASE DOMAIN-CONTAINING PROTEIN"/>
    <property type="match status" value="1"/>
</dbReference>
<feature type="domain" description="Phospholipid/glycerol acyltransferase" evidence="5">
    <location>
        <begin position="85"/>
        <end position="193"/>
    </location>
</feature>
<dbReference type="Proteomes" id="UP000787472">
    <property type="component" value="Unassembled WGS sequence"/>
</dbReference>
<evidence type="ECO:0000256" key="1">
    <source>
        <dbReference type="ARBA" id="ARBA00005189"/>
    </source>
</evidence>
<dbReference type="SMART" id="SM00563">
    <property type="entry name" value="PlsC"/>
    <property type="match status" value="1"/>
</dbReference>
<comment type="pathway">
    <text evidence="1">Lipid metabolism.</text>
</comment>
<dbReference type="GO" id="GO:0003841">
    <property type="term" value="F:1-acylglycerol-3-phosphate O-acyltransferase activity"/>
    <property type="evidence" value="ECO:0007669"/>
    <property type="project" value="TreeGrafter"/>
</dbReference>
<gene>
    <name evidence="6" type="ORF">G8770_05065</name>
</gene>
<evidence type="ECO:0000259" key="5">
    <source>
        <dbReference type="SMART" id="SM00563"/>
    </source>
</evidence>
<protein>
    <submittedName>
        <fullName evidence="6">1-acyl-sn-glycerol-3-phosphate acyltransferase</fullName>
    </submittedName>
</protein>
<dbReference type="CDD" id="cd07989">
    <property type="entry name" value="LPLAT_AGPAT-like"/>
    <property type="match status" value="1"/>
</dbReference>
<keyword evidence="4" id="KW-0472">Membrane</keyword>
<sequence length="266" mass="29981">MCTLFKYWRVLATGFSFLMFGLGGVVLTLLALPAFYLMPGSAQLKERRAKALIHYAFRGFMEMMRGLGILTYTVAQQEALNRPGQLIIANHPTLIDIVFLIAFIKQADCVVKSSLLRNPFTRGPISVANYIANDSSEAVIELAKHSFQRGNSVIVFPEGTRTTQGQDLKMQRGAANIALRCDCQVRPVIIRCEPSTLTKELKWYQIPDRPFHISLQPQPVMALDELQQEQIPTVAARQLTRYFEHYFTQELGTHEGTRTGIEAAHH</sequence>
<feature type="transmembrane region" description="Helical" evidence="4">
    <location>
        <begin position="15"/>
        <end position="38"/>
    </location>
</feature>
<evidence type="ECO:0000256" key="4">
    <source>
        <dbReference type="SAM" id="Phobius"/>
    </source>
</evidence>
<evidence type="ECO:0000256" key="2">
    <source>
        <dbReference type="ARBA" id="ARBA00022679"/>
    </source>
</evidence>